<dbReference type="AlphaFoldDB" id="A0A8J3X1P7"/>
<keyword evidence="2" id="KW-1185">Reference proteome</keyword>
<accession>A0A8J3X1P7</accession>
<reference evidence="1" key="1">
    <citation type="submission" date="2021-01" db="EMBL/GenBank/DDBJ databases">
        <title>Whole genome shotgun sequence of Planosporangium mesophilum NBRC 109066.</title>
        <authorList>
            <person name="Komaki H."/>
            <person name="Tamura T."/>
        </authorList>
    </citation>
    <scope>NUCLEOTIDE SEQUENCE</scope>
    <source>
        <strain evidence="1">NBRC 109066</strain>
    </source>
</reference>
<dbReference type="Proteomes" id="UP000599074">
    <property type="component" value="Unassembled WGS sequence"/>
</dbReference>
<sequence length="77" mass="8862">MVLSMPEFPDRPYVRDIHEAQRRGFPIFDTTAYEIYRAALTSHVGLSDNPAVNDVLHPLAQQARQWLQQHPHTPVVD</sequence>
<evidence type="ECO:0000313" key="2">
    <source>
        <dbReference type="Proteomes" id="UP000599074"/>
    </source>
</evidence>
<gene>
    <name evidence="1" type="ORF">Pme01_42340</name>
</gene>
<name>A0A8J3X1P7_9ACTN</name>
<evidence type="ECO:0000313" key="1">
    <source>
        <dbReference type="EMBL" id="GII24637.1"/>
    </source>
</evidence>
<organism evidence="1 2">
    <name type="scientific">Planosporangium mesophilum</name>
    <dbReference type="NCBI Taxonomy" id="689768"/>
    <lineage>
        <taxon>Bacteria</taxon>
        <taxon>Bacillati</taxon>
        <taxon>Actinomycetota</taxon>
        <taxon>Actinomycetes</taxon>
        <taxon>Micromonosporales</taxon>
        <taxon>Micromonosporaceae</taxon>
        <taxon>Planosporangium</taxon>
    </lineage>
</organism>
<comment type="caution">
    <text evidence="1">The sequence shown here is derived from an EMBL/GenBank/DDBJ whole genome shotgun (WGS) entry which is preliminary data.</text>
</comment>
<protein>
    <submittedName>
        <fullName evidence="1">Uncharacterized protein</fullName>
    </submittedName>
</protein>
<proteinExistence type="predicted"/>
<dbReference type="EMBL" id="BOON01000039">
    <property type="protein sequence ID" value="GII24637.1"/>
    <property type="molecule type" value="Genomic_DNA"/>
</dbReference>